<dbReference type="Proteomes" id="UP000035503">
    <property type="component" value="Chromosome"/>
</dbReference>
<dbReference type="KEGG" id="lau:G293_00490"/>
<dbReference type="EMBL" id="CP004021">
    <property type="protein sequence ID" value="AKK19746.1"/>
    <property type="molecule type" value="Genomic_DNA"/>
</dbReference>
<dbReference type="PATRIC" id="fig|1277257.4.peg.110"/>
<dbReference type="Pfam" id="PF13177">
    <property type="entry name" value="DNA_pol3_delta2"/>
    <property type="match status" value="1"/>
</dbReference>
<dbReference type="InterPro" id="IPR027417">
    <property type="entry name" value="P-loop_NTPase"/>
</dbReference>
<sequence length="348" mass="40557">MIYQDFDPIYNHHKLFGHEDIENFLSQYYRSGRMHHALLFEGEEGIGKATLGFRYAGHVLQNPDFKNAPSQICSLDPRSPFIKKMASHTLQDFLYLSYPLNAKTGKSRTVITVDEIRRIRYFLSLTANTGHWRVIMIDPVDGMNNNASHALLKSLEEPPKKVLFILIYHSSSMLLPTIRSRCLSVKFHSLDDNNLYKVLEQLKIADWQSKRDLIKIASYGSVSKALKILHYGCDKIIVSYNDLMRTPQEKFASQKMQKIVDELLSQDKKIYVDFLIEFVLKEMSKTAKMSATSGKIEEADRIAQIYFSLKKKINDFSIYNLDRRQMIFYLLSKARMCSDFYYRDFYAI</sequence>
<keyword evidence="2" id="KW-1185">Reference proteome</keyword>
<name>A0A0G3I1J6_LIBAF</name>
<dbReference type="NCBIfam" id="NF006586">
    <property type="entry name" value="PRK09112.1"/>
    <property type="match status" value="1"/>
</dbReference>
<dbReference type="InterPro" id="IPR050238">
    <property type="entry name" value="DNA_Rep/Repair_Clamp_Loader"/>
</dbReference>
<gene>
    <name evidence="1" type="ORF">G293_00490</name>
</gene>
<evidence type="ECO:0000313" key="2">
    <source>
        <dbReference type="Proteomes" id="UP000035503"/>
    </source>
</evidence>
<dbReference type="GO" id="GO:0006261">
    <property type="term" value="P:DNA-templated DNA replication"/>
    <property type="evidence" value="ECO:0007669"/>
    <property type="project" value="TreeGrafter"/>
</dbReference>
<reference evidence="1 2" key="1">
    <citation type="journal article" date="2015" name="Genome Announc.">
        <title>Complete Genome Sequence of 'Candidatus Liberibacter africanus,' a Bacterium Associated with Citrus Huanglongbing.</title>
        <authorList>
            <person name="Lin H."/>
            <person name="Pietersen G."/>
            <person name="Han C."/>
            <person name="Read D.A."/>
            <person name="Lou B."/>
            <person name="Gupta G."/>
            <person name="Civerolo E.L."/>
        </authorList>
    </citation>
    <scope>NUCLEOTIDE SEQUENCE [LARGE SCALE GENOMIC DNA]</scope>
    <source>
        <strain evidence="1 2">PTSAPSY</strain>
    </source>
</reference>
<proteinExistence type="predicted"/>
<dbReference type="STRING" id="1277257.G293_00490"/>
<dbReference type="Gene3D" id="3.40.50.300">
    <property type="entry name" value="P-loop containing nucleotide triphosphate hydrolases"/>
    <property type="match status" value="1"/>
</dbReference>
<dbReference type="PANTHER" id="PTHR11669:SF8">
    <property type="entry name" value="DNA POLYMERASE III SUBUNIT DELTA"/>
    <property type="match status" value="1"/>
</dbReference>
<dbReference type="RefSeq" id="WP_047263838.1">
    <property type="nucleotide sequence ID" value="NZ_CP004021.1"/>
</dbReference>
<dbReference type="SUPFAM" id="SSF52540">
    <property type="entry name" value="P-loop containing nucleoside triphosphate hydrolases"/>
    <property type="match status" value="1"/>
</dbReference>
<dbReference type="OrthoDB" id="9811073at2"/>
<organism evidence="1 2">
    <name type="scientific">Candidatus Liberibacter africanus PTSAPSY</name>
    <dbReference type="NCBI Taxonomy" id="1277257"/>
    <lineage>
        <taxon>Bacteria</taxon>
        <taxon>Pseudomonadati</taxon>
        <taxon>Pseudomonadota</taxon>
        <taxon>Alphaproteobacteria</taxon>
        <taxon>Hyphomicrobiales</taxon>
        <taxon>Rhizobiaceae</taxon>
        <taxon>Liberibacter</taxon>
    </lineage>
</organism>
<dbReference type="PANTHER" id="PTHR11669">
    <property type="entry name" value="REPLICATION FACTOR C / DNA POLYMERASE III GAMMA-TAU SUBUNIT"/>
    <property type="match status" value="1"/>
</dbReference>
<protein>
    <submittedName>
        <fullName evidence="1">DNA polymerase III subunit delta</fullName>
    </submittedName>
</protein>
<accession>A0A0G3I1J6</accession>
<dbReference type="AlphaFoldDB" id="A0A0G3I1J6"/>
<evidence type="ECO:0000313" key="1">
    <source>
        <dbReference type="EMBL" id="AKK19746.1"/>
    </source>
</evidence>